<accession>W1NSX0</accession>
<keyword evidence="2" id="KW-1185">Reference proteome</keyword>
<reference evidence="2" key="1">
    <citation type="journal article" date="2013" name="Science">
        <title>The Amborella genome and the evolution of flowering plants.</title>
        <authorList>
            <consortium name="Amborella Genome Project"/>
        </authorList>
    </citation>
    <scope>NUCLEOTIDE SEQUENCE [LARGE SCALE GENOMIC DNA]</scope>
</reference>
<gene>
    <name evidence="1" type="ORF">AMTR_s00738p00011280</name>
</gene>
<dbReference type="EMBL" id="KI395255">
    <property type="protein sequence ID" value="ERM98838.1"/>
    <property type="molecule type" value="Genomic_DNA"/>
</dbReference>
<dbReference type="Proteomes" id="UP000017836">
    <property type="component" value="Unassembled WGS sequence"/>
</dbReference>
<name>W1NSX0_AMBTC</name>
<organism evidence="1 2">
    <name type="scientific">Amborella trichopoda</name>
    <dbReference type="NCBI Taxonomy" id="13333"/>
    <lineage>
        <taxon>Eukaryota</taxon>
        <taxon>Viridiplantae</taxon>
        <taxon>Streptophyta</taxon>
        <taxon>Embryophyta</taxon>
        <taxon>Tracheophyta</taxon>
        <taxon>Spermatophyta</taxon>
        <taxon>Magnoliopsida</taxon>
        <taxon>Amborellales</taxon>
        <taxon>Amborellaceae</taxon>
        <taxon>Amborella</taxon>
    </lineage>
</organism>
<sequence length="65" mass="7132">MELTLTTCTPFPSDFGLHSFDVYDGFLPTLKNLTVDAIPNQIQPDSSMFKIASLLVDSEDGQPVL</sequence>
<evidence type="ECO:0000313" key="2">
    <source>
        <dbReference type="Proteomes" id="UP000017836"/>
    </source>
</evidence>
<proteinExistence type="predicted"/>
<protein>
    <submittedName>
        <fullName evidence="1">Uncharacterized protein</fullName>
    </submittedName>
</protein>
<dbReference type="Gramene" id="ERM98838">
    <property type="protein sequence ID" value="ERM98838"/>
    <property type="gene ID" value="AMTR_s00738p00011280"/>
</dbReference>
<evidence type="ECO:0000313" key="1">
    <source>
        <dbReference type="EMBL" id="ERM98838.1"/>
    </source>
</evidence>
<dbReference type="AlphaFoldDB" id="W1NSX0"/>
<dbReference type="HOGENOM" id="CLU_2852682_0_0_1"/>